<proteinExistence type="predicted"/>
<dbReference type="AlphaFoldDB" id="A0AA40KNS4"/>
<gene>
    <name evidence="1" type="ORF">K0M31_003735</name>
</gene>
<dbReference type="EMBL" id="JAHYIQ010000012">
    <property type="protein sequence ID" value="KAK1127186.1"/>
    <property type="molecule type" value="Genomic_DNA"/>
</dbReference>
<sequence>MKRAELRLATFAAPPSRRLTTGNQRMVLKYKRHMGDQSLDGSIFKKYALTSLFRDVTVNTHSNQRGRHQRAPPRPRSLLCPVKIASRLVANSIIACAPFNPPHDQLSTA</sequence>
<keyword evidence="2" id="KW-1185">Reference proteome</keyword>
<accession>A0AA40KNS4</accession>
<evidence type="ECO:0000313" key="2">
    <source>
        <dbReference type="Proteomes" id="UP001177670"/>
    </source>
</evidence>
<name>A0AA40KNS4_9HYME</name>
<comment type="caution">
    <text evidence="1">The sequence shown here is derived from an EMBL/GenBank/DDBJ whole genome shotgun (WGS) entry which is preliminary data.</text>
</comment>
<organism evidence="1 2">
    <name type="scientific">Melipona bicolor</name>
    <dbReference type="NCBI Taxonomy" id="60889"/>
    <lineage>
        <taxon>Eukaryota</taxon>
        <taxon>Metazoa</taxon>
        <taxon>Ecdysozoa</taxon>
        <taxon>Arthropoda</taxon>
        <taxon>Hexapoda</taxon>
        <taxon>Insecta</taxon>
        <taxon>Pterygota</taxon>
        <taxon>Neoptera</taxon>
        <taxon>Endopterygota</taxon>
        <taxon>Hymenoptera</taxon>
        <taxon>Apocrita</taxon>
        <taxon>Aculeata</taxon>
        <taxon>Apoidea</taxon>
        <taxon>Anthophila</taxon>
        <taxon>Apidae</taxon>
        <taxon>Melipona</taxon>
    </lineage>
</organism>
<reference evidence="1" key="1">
    <citation type="submission" date="2021-10" db="EMBL/GenBank/DDBJ databases">
        <title>Melipona bicolor Genome sequencing and assembly.</title>
        <authorList>
            <person name="Araujo N.S."/>
            <person name="Arias M.C."/>
        </authorList>
    </citation>
    <scope>NUCLEOTIDE SEQUENCE</scope>
    <source>
        <strain evidence="1">USP_2M_L1-L4_2017</strain>
        <tissue evidence="1">Whole body</tissue>
    </source>
</reference>
<evidence type="ECO:0000313" key="1">
    <source>
        <dbReference type="EMBL" id="KAK1127186.1"/>
    </source>
</evidence>
<protein>
    <submittedName>
        <fullName evidence="1">Uncharacterized protein</fullName>
    </submittedName>
</protein>
<dbReference type="Proteomes" id="UP001177670">
    <property type="component" value="Unassembled WGS sequence"/>
</dbReference>